<feature type="region of interest" description="Disordered" evidence="1">
    <location>
        <begin position="499"/>
        <end position="528"/>
    </location>
</feature>
<protein>
    <submittedName>
        <fullName evidence="2">Uncharacterized protein</fullName>
    </submittedName>
</protein>
<organism evidence="2 3">
    <name type="scientific">Mycena rosella</name>
    <name type="common">Pink bonnet</name>
    <name type="synonym">Agaricus rosellus</name>
    <dbReference type="NCBI Taxonomy" id="1033263"/>
    <lineage>
        <taxon>Eukaryota</taxon>
        <taxon>Fungi</taxon>
        <taxon>Dikarya</taxon>
        <taxon>Basidiomycota</taxon>
        <taxon>Agaricomycotina</taxon>
        <taxon>Agaricomycetes</taxon>
        <taxon>Agaricomycetidae</taxon>
        <taxon>Agaricales</taxon>
        <taxon>Marasmiineae</taxon>
        <taxon>Mycenaceae</taxon>
        <taxon>Mycena</taxon>
    </lineage>
</organism>
<evidence type="ECO:0000313" key="2">
    <source>
        <dbReference type="EMBL" id="KAJ7702398.1"/>
    </source>
</evidence>
<feature type="compositionally biased region" description="Low complexity" evidence="1">
    <location>
        <begin position="291"/>
        <end position="302"/>
    </location>
</feature>
<sequence>MTDPVVAETNQRLFEIFKKRLQPPLKNFGPIAKKFGEWLQNEKAYYLEARKEIVEILVIAETTLRESVGLEEYRSLADAYTQLILCVVPFRERFVEPELRVSVEKLIASVPNPPPAAPAAPQIPPPDPVNATPFAPSTFIAASQQMRPSSSSLASALTPPTSSIVRANTAPAPVKQNTDNPSVPSTRALSTVPGPTNVASASASSSASAPVASGSTSAPGASGLPSAPVAKPKRKKKKKEDFTKLLQADVQLFNEQRGTVAQPTPITPTPAITAVGSGPPSVLPTTSEGVPTTTPQQTNPPTNIHVSASSAVASKSINPVVEETPIGVESTSEKPESVPPEGAHLGDTDAVMGTQAQPEDVEIPDSRPQDALDPSNVNPSNPSVSGAPPEALTSMDDEVNRVLRTLTDPGPSLDPHPTITGVAISPGANSLAINSDEAMPLASSGVELPPDTTSMEGIVETSQTSHSVQQAVETDGLIAQPSLDSPAAFQAIIETMQLPTPPVSDERSPPPEGADSLPPDEDTPPSTRTGIEMATIIARHRGLAAGTIGIKFDIHQNQLDSITKWSDRSKHSDDIEGSLCITLLCFLAADIRARLETSTSKDLRTILPDLECSWPKTGGLSLNALWNGQRIDLPMSPPFAMPLNGLVDVSPFLVLGQNTFRITQTRDMSNYWLILCAHHPTPAQINAVARRRRKERDWTGWLEKISRPLQLPFKLPIEV</sequence>
<dbReference type="Proteomes" id="UP001221757">
    <property type="component" value="Unassembled WGS sequence"/>
</dbReference>
<proteinExistence type="predicted"/>
<accession>A0AAD7DYQ5</accession>
<feature type="compositionally biased region" description="Low complexity" evidence="1">
    <location>
        <begin position="374"/>
        <end position="385"/>
    </location>
</feature>
<dbReference type="AlphaFoldDB" id="A0AAD7DYQ5"/>
<comment type="caution">
    <text evidence="2">The sequence shown here is derived from an EMBL/GenBank/DDBJ whole genome shotgun (WGS) entry which is preliminary data.</text>
</comment>
<feature type="region of interest" description="Disordered" evidence="1">
    <location>
        <begin position="260"/>
        <end position="302"/>
    </location>
</feature>
<keyword evidence="3" id="KW-1185">Reference proteome</keyword>
<name>A0AAD7DYQ5_MYCRO</name>
<feature type="region of interest" description="Disordered" evidence="1">
    <location>
        <begin position="113"/>
        <end position="134"/>
    </location>
</feature>
<feature type="compositionally biased region" description="Low complexity" evidence="1">
    <location>
        <begin position="198"/>
        <end position="230"/>
    </location>
</feature>
<feature type="region of interest" description="Disordered" evidence="1">
    <location>
        <begin position="170"/>
        <end position="240"/>
    </location>
</feature>
<feature type="region of interest" description="Disordered" evidence="1">
    <location>
        <begin position="324"/>
        <end position="395"/>
    </location>
</feature>
<feature type="compositionally biased region" description="Polar residues" evidence="1">
    <location>
        <begin position="175"/>
        <end position="189"/>
    </location>
</feature>
<evidence type="ECO:0000313" key="3">
    <source>
        <dbReference type="Proteomes" id="UP001221757"/>
    </source>
</evidence>
<gene>
    <name evidence="2" type="ORF">B0H17DRAFT_1044202</name>
</gene>
<dbReference type="EMBL" id="JARKIE010000015">
    <property type="protein sequence ID" value="KAJ7702398.1"/>
    <property type="molecule type" value="Genomic_DNA"/>
</dbReference>
<evidence type="ECO:0000256" key="1">
    <source>
        <dbReference type="SAM" id="MobiDB-lite"/>
    </source>
</evidence>
<feature type="compositionally biased region" description="Pro residues" evidence="1">
    <location>
        <begin position="113"/>
        <end position="128"/>
    </location>
</feature>
<reference evidence="2" key="1">
    <citation type="submission" date="2023-03" db="EMBL/GenBank/DDBJ databases">
        <title>Massive genome expansion in bonnet fungi (Mycena s.s.) driven by repeated elements and novel gene families across ecological guilds.</title>
        <authorList>
            <consortium name="Lawrence Berkeley National Laboratory"/>
            <person name="Harder C.B."/>
            <person name="Miyauchi S."/>
            <person name="Viragh M."/>
            <person name="Kuo A."/>
            <person name="Thoen E."/>
            <person name="Andreopoulos B."/>
            <person name="Lu D."/>
            <person name="Skrede I."/>
            <person name="Drula E."/>
            <person name="Henrissat B."/>
            <person name="Morin E."/>
            <person name="Kohler A."/>
            <person name="Barry K."/>
            <person name="LaButti K."/>
            <person name="Morin E."/>
            <person name="Salamov A."/>
            <person name="Lipzen A."/>
            <person name="Mereny Z."/>
            <person name="Hegedus B."/>
            <person name="Baldrian P."/>
            <person name="Stursova M."/>
            <person name="Weitz H."/>
            <person name="Taylor A."/>
            <person name="Grigoriev I.V."/>
            <person name="Nagy L.G."/>
            <person name="Martin F."/>
            <person name="Kauserud H."/>
        </authorList>
    </citation>
    <scope>NUCLEOTIDE SEQUENCE</scope>
    <source>
        <strain evidence="2">CBHHK067</strain>
    </source>
</reference>